<dbReference type="InterPro" id="IPR000436">
    <property type="entry name" value="Sushi_SCR_CCP_dom"/>
</dbReference>
<dbReference type="PROSITE" id="PS50060">
    <property type="entry name" value="MAM_2"/>
    <property type="match status" value="1"/>
</dbReference>
<dbReference type="InterPro" id="IPR035976">
    <property type="entry name" value="Sushi/SCR/CCP_sf"/>
</dbReference>
<dbReference type="InterPro" id="IPR051560">
    <property type="entry name" value="MAM_domain-containing"/>
</dbReference>
<dbReference type="GeneID" id="113398401"/>
<dbReference type="InterPro" id="IPR000998">
    <property type="entry name" value="MAM_dom"/>
</dbReference>
<dbReference type="OrthoDB" id="6107927at2759"/>
<dbReference type="Pfam" id="PF00084">
    <property type="entry name" value="Sushi"/>
    <property type="match status" value="2"/>
</dbReference>
<dbReference type="AlphaFoldDB" id="A0A8B8I7D7"/>
<proteinExistence type="predicted"/>
<comment type="caution">
    <text evidence="2">Lacks conserved residue(s) required for the propagation of feature annotation.</text>
</comment>
<evidence type="ECO:0000259" key="6">
    <source>
        <dbReference type="PROSITE" id="PS50060"/>
    </source>
</evidence>
<dbReference type="Gene3D" id="4.10.410.20">
    <property type="match status" value="1"/>
</dbReference>
<dbReference type="Proteomes" id="UP001652626">
    <property type="component" value="Chromosome 26"/>
</dbReference>
<keyword evidence="5" id="KW-0732">Signal</keyword>
<keyword evidence="4" id="KW-0812">Transmembrane</keyword>
<dbReference type="SUPFAM" id="SSF57535">
    <property type="entry name" value="Complement control module/SCR domain"/>
    <property type="match status" value="2"/>
</dbReference>
<dbReference type="PROSITE" id="PS50923">
    <property type="entry name" value="SUSHI"/>
    <property type="match status" value="2"/>
</dbReference>
<evidence type="ECO:0000256" key="1">
    <source>
        <dbReference type="ARBA" id="ARBA00023157"/>
    </source>
</evidence>
<keyword evidence="4" id="KW-0472">Membrane</keyword>
<keyword evidence="2" id="KW-0768">Sushi</keyword>
<organism evidence="9 10">
    <name type="scientific">Vanessa tameamea</name>
    <name type="common">Kamehameha butterfly</name>
    <dbReference type="NCBI Taxonomy" id="334116"/>
    <lineage>
        <taxon>Eukaryota</taxon>
        <taxon>Metazoa</taxon>
        <taxon>Ecdysozoa</taxon>
        <taxon>Arthropoda</taxon>
        <taxon>Hexapoda</taxon>
        <taxon>Insecta</taxon>
        <taxon>Pterygota</taxon>
        <taxon>Neoptera</taxon>
        <taxon>Endopterygota</taxon>
        <taxon>Lepidoptera</taxon>
        <taxon>Glossata</taxon>
        <taxon>Ditrysia</taxon>
        <taxon>Papilionoidea</taxon>
        <taxon>Nymphalidae</taxon>
        <taxon>Nymphalinae</taxon>
        <taxon>Vanessa</taxon>
    </lineage>
</organism>
<dbReference type="GO" id="GO:0016020">
    <property type="term" value="C:membrane"/>
    <property type="evidence" value="ECO:0007669"/>
    <property type="project" value="InterPro"/>
</dbReference>
<feature type="domain" description="Sushi" evidence="7">
    <location>
        <begin position="76"/>
        <end position="129"/>
    </location>
</feature>
<feature type="domain" description="Sushi" evidence="7">
    <location>
        <begin position="22"/>
        <end position="75"/>
    </location>
</feature>
<keyword evidence="1" id="KW-1015">Disulfide bond</keyword>
<evidence type="ECO:0000313" key="9">
    <source>
        <dbReference type="Proteomes" id="UP001652626"/>
    </source>
</evidence>
<feature type="chain" id="PRO_5045472907" evidence="5">
    <location>
        <begin position="18"/>
        <end position="616"/>
    </location>
</feature>
<dbReference type="RefSeq" id="XP_026492920.2">
    <property type="nucleotide sequence ID" value="XM_026637135.2"/>
</dbReference>
<dbReference type="CDD" id="cd06263">
    <property type="entry name" value="MAM"/>
    <property type="match status" value="1"/>
</dbReference>
<dbReference type="PROSITE" id="PS00524">
    <property type="entry name" value="SMB_1"/>
    <property type="match status" value="1"/>
</dbReference>
<evidence type="ECO:0000259" key="7">
    <source>
        <dbReference type="PROSITE" id="PS50923"/>
    </source>
</evidence>
<dbReference type="PROSITE" id="PS50958">
    <property type="entry name" value="SMB_2"/>
    <property type="match status" value="1"/>
</dbReference>
<dbReference type="CDD" id="cd00033">
    <property type="entry name" value="CCP"/>
    <property type="match status" value="2"/>
</dbReference>
<dbReference type="SUPFAM" id="SSF90188">
    <property type="entry name" value="Somatomedin B domain"/>
    <property type="match status" value="1"/>
</dbReference>
<dbReference type="InterPro" id="IPR001212">
    <property type="entry name" value="Somatomedin_B_dom"/>
</dbReference>
<evidence type="ECO:0000259" key="8">
    <source>
        <dbReference type="PROSITE" id="PS50958"/>
    </source>
</evidence>
<dbReference type="PANTHER" id="PTHR23282">
    <property type="entry name" value="APICAL ENDOSOMAL GLYCOPROTEIN PRECURSOR"/>
    <property type="match status" value="1"/>
</dbReference>
<dbReference type="SUPFAM" id="SSF49899">
    <property type="entry name" value="Concanavalin A-like lectins/glucanases"/>
    <property type="match status" value="1"/>
</dbReference>
<feature type="transmembrane region" description="Helical" evidence="4">
    <location>
        <begin position="560"/>
        <end position="582"/>
    </location>
</feature>
<evidence type="ECO:0000256" key="5">
    <source>
        <dbReference type="SAM" id="SignalP"/>
    </source>
</evidence>
<gene>
    <name evidence="10" type="primary">LOC113398401</name>
</gene>
<dbReference type="SMART" id="SM00137">
    <property type="entry name" value="MAM"/>
    <property type="match status" value="1"/>
</dbReference>
<evidence type="ECO:0000313" key="10">
    <source>
        <dbReference type="RefSeq" id="XP_026492920.2"/>
    </source>
</evidence>
<evidence type="ECO:0000256" key="2">
    <source>
        <dbReference type="PROSITE-ProRule" id="PRU00302"/>
    </source>
</evidence>
<feature type="domain" description="MAM" evidence="6">
    <location>
        <begin position="136"/>
        <end position="315"/>
    </location>
</feature>
<dbReference type="Pfam" id="PF00629">
    <property type="entry name" value="MAM"/>
    <property type="match status" value="1"/>
</dbReference>
<accession>A0A8B8I7D7</accession>
<dbReference type="PANTHER" id="PTHR23282:SF101">
    <property type="entry name" value="MAM DOMAIN-CONTAINING PROTEIN"/>
    <property type="match status" value="1"/>
</dbReference>
<evidence type="ECO:0000256" key="3">
    <source>
        <dbReference type="SAM" id="MobiDB-lite"/>
    </source>
</evidence>
<reference evidence="10" key="1">
    <citation type="submission" date="2025-08" db="UniProtKB">
        <authorList>
            <consortium name="RefSeq"/>
        </authorList>
    </citation>
    <scope>IDENTIFICATION</scope>
    <source>
        <tissue evidence="10">Whole body</tissue>
    </source>
</reference>
<feature type="signal peptide" evidence="5">
    <location>
        <begin position="1"/>
        <end position="17"/>
    </location>
</feature>
<feature type="region of interest" description="Disordered" evidence="3">
    <location>
        <begin position="396"/>
        <end position="435"/>
    </location>
</feature>
<dbReference type="Gene3D" id="2.10.70.10">
    <property type="entry name" value="Complement Module, domain 1"/>
    <property type="match status" value="2"/>
</dbReference>
<name>A0A8B8I7D7_VANTA</name>
<dbReference type="InterPro" id="IPR036024">
    <property type="entry name" value="Somatomedin_B-like_dom_sf"/>
</dbReference>
<dbReference type="InterPro" id="IPR013320">
    <property type="entry name" value="ConA-like_dom_sf"/>
</dbReference>
<dbReference type="OMA" id="THWLEHT"/>
<evidence type="ECO:0000256" key="4">
    <source>
        <dbReference type="SAM" id="Phobius"/>
    </source>
</evidence>
<protein>
    <submittedName>
        <fullName evidence="10">Uncharacterized protein LOC113398401 isoform X1</fullName>
    </submittedName>
</protein>
<dbReference type="SMART" id="SM00032">
    <property type="entry name" value="CCP"/>
    <property type="match status" value="2"/>
</dbReference>
<keyword evidence="4" id="KW-1133">Transmembrane helix</keyword>
<feature type="domain" description="SMB" evidence="8">
    <location>
        <begin position="327"/>
        <end position="371"/>
    </location>
</feature>
<sequence length="616" mass="68389">MFIQFVLFLYVFGSLNADYFRSTCSIPRLNHGRVKIRQRARLVQFICLQNYELIGNKYATCRDGEWDVPIPVCIRPGCEVPNIDNGLHMSNFDDAWVIYFCLPGHKLVGSSVIYCDGRRWNSTAPTCVDSTAVSALSCDFETPDICGWTQSELHDFDWRRLNKKTPSSFLMTGPSYDHTYGQGGSGYYMYIESTSRLENDTARLVSPVYESALSKNSCFSFFYHMYGNSSGGLRVYQKPDILSLQTLISLKSDENKYILFEKWGNLGNFWYSAVVPLTDLETNFQIVIEGIRGSSFTSDIAIDDVAILQGDNCTIASMAATTPPSFRSDSCANRCFLNDTFHAVGCGCTFDCFMEDNCCLDFLETCVFHPTPISDDMATDLGDAAPQTQKLIAAVTETTSTSTSTTSTTTTSTTTTTTTPKPTTTSTTSTTTLRTPTVRIERTTRRPTTRRIITTKPTMKTTSRVTTRTGKPTFKTTTAKMTSTKPTTAATTTTTTTSTTTTTIKTPTTSSVVKNTTSGSSSIPENTKPVFVDKEKKKTVIESRKFEHVQLKEEEHSSNAWKVILIIVFVIAFVATASWMVVVRSARGRVALAKFRGHVHANDPEVRYLSTDVDDD</sequence>
<keyword evidence="9" id="KW-1185">Reference proteome</keyword>
<dbReference type="Gene3D" id="2.60.120.200">
    <property type="match status" value="1"/>
</dbReference>